<dbReference type="EMBL" id="QGTZ01000001">
    <property type="protein sequence ID" value="PWW45461.1"/>
    <property type="molecule type" value="Genomic_DNA"/>
</dbReference>
<dbReference type="SUPFAM" id="SSF52540">
    <property type="entry name" value="P-loop containing nucleoside triphosphate hydrolases"/>
    <property type="match status" value="1"/>
</dbReference>
<comment type="caution">
    <text evidence="1">The sequence shown here is derived from an EMBL/GenBank/DDBJ whole genome shotgun (WGS) entry which is preliminary data.</text>
</comment>
<dbReference type="PANTHER" id="PTHR37807:SF3">
    <property type="entry name" value="OS07G0160300 PROTEIN"/>
    <property type="match status" value="1"/>
</dbReference>
<dbReference type="GO" id="GO:0016301">
    <property type="term" value="F:kinase activity"/>
    <property type="evidence" value="ECO:0007669"/>
    <property type="project" value="UniProtKB-KW"/>
</dbReference>
<dbReference type="PANTHER" id="PTHR37807">
    <property type="entry name" value="OS07G0160300 PROTEIN"/>
    <property type="match status" value="1"/>
</dbReference>
<dbReference type="AlphaFoldDB" id="A0A855Y7M6"/>
<dbReference type="RefSeq" id="WP_109998210.1">
    <property type="nucleotide sequence ID" value="NZ_QGTZ01000001.1"/>
</dbReference>
<evidence type="ECO:0000313" key="1">
    <source>
        <dbReference type="EMBL" id="PWW45461.1"/>
    </source>
</evidence>
<accession>A0A855Y7M6</accession>
<sequence>MFFLQMSGFPGSGKSTLARQISQTTGAVIVDHDISKTAIIKSLSSQGYTMEGKVIGQLSYDVDWSLVDYYLSNGHSLIMDSPCLYSNLLETGLELARKHKKKYKYVECYVEDIELIRNRLKNQERLLSQIEAPSSEEGFYRALINSKKPEEENYIVVDSSKPIAEYLSKGLEYINE</sequence>
<proteinExistence type="predicted"/>
<gene>
    <name evidence="1" type="ORF">DET56_101670</name>
</gene>
<organism evidence="1 2">
    <name type="scientific">Paenibacillus pabuli</name>
    <dbReference type="NCBI Taxonomy" id="1472"/>
    <lineage>
        <taxon>Bacteria</taxon>
        <taxon>Bacillati</taxon>
        <taxon>Bacillota</taxon>
        <taxon>Bacilli</taxon>
        <taxon>Bacillales</taxon>
        <taxon>Paenibacillaceae</taxon>
        <taxon>Paenibacillus</taxon>
    </lineage>
</organism>
<dbReference type="InterPro" id="IPR027417">
    <property type="entry name" value="P-loop_NTPase"/>
</dbReference>
<protein>
    <submittedName>
        <fullName evidence="1">Putative kinase</fullName>
    </submittedName>
</protein>
<dbReference type="Pfam" id="PF13671">
    <property type="entry name" value="AAA_33"/>
    <property type="match status" value="1"/>
</dbReference>
<dbReference type="Proteomes" id="UP000247078">
    <property type="component" value="Unassembled WGS sequence"/>
</dbReference>
<keyword evidence="1" id="KW-0808">Transferase</keyword>
<dbReference type="Gene3D" id="3.40.50.300">
    <property type="entry name" value="P-loop containing nucleotide triphosphate hydrolases"/>
    <property type="match status" value="1"/>
</dbReference>
<evidence type="ECO:0000313" key="2">
    <source>
        <dbReference type="Proteomes" id="UP000247078"/>
    </source>
</evidence>
<name>A0A855Y7M6_9BACL</name>
<keyword evidence="1" id="KW-0418">Kinase</keyword>
<reference evidence="1 2" key="1">
    <citation type="submission" date="2018-05" db="EMBL/GenBank/DDBJ databases">
        <title>Freshwater and sediment microbial communities from various areas in North America, analyzing microbe dynamics in response to fracking.</title>
        <authorList>
            <person name="Lamendella R."/>
        </authorList>
    </citation>
    <scope>NUCLEOTIDE SEQUENCE [LARGE SCALE GENOMIC DNA]</scope>
    <source>
        <strain evidence="1 2">DB-3</strain>
    </source>
</reference>